<feature type="binding site" evidence="11">
    <location>
        <position position="355"/>
    </location>
    <ligand>
        <name>substrate</name>
    </ligand>
</feature>
<comment type="pathway">
    <text evidence="1 13">Amino-acid degradation; L-phenylalanine degradation; acetoacetate and fumarate from L-phenylalanine: step 6/6.</text>
</comment>
<dbReference type="GO" id="GO:0046872">
    <property type="term" value="F:metal ion binding"/>
    <property type="evidence" value="ECO:0007669"/>
    <property type="project" value="UniProtKB-UniRule"/>
</dbReference>
<evidence type="ECO:0000259" key="14">
    <source>
        <dbReference type="Pfam" id="PF01557"/>
    </source>
</evidence>
<evidence type="ECO:0000256" key="10">
    <source>
        <dbReference type="PIRSR" id="PIRSR605959-1"/>
    </source>
</evidence>
<dbReference type="EC" id="3.7.1.2" evidence="3 13"/>
<dbReference type="PANTHER" id="PTHR43069:SF2">
    <property type="entry name" value="FUMARYLACETOACETASE"/>
    <property type="match status" value="1"/>
</dbReference>
<keyword evidence="8 13" id="KW-0828">Tyrosine catabolism</keyword>
<evidence type="ECO:0000256" key="4">
    <source>
        <dbReference type="ARBA" id="ARBA00022723"/>
    </source>
</evidence>
<dbReference type="InterPro" id="IPR015377">
    <property type="entry name" value="Fumarylacetoacetase_N"/>
</dbReference>
<feature type="binding site" evidence="11">
    <location>
        <position position="152"/>
    </location>
    <ligand>
        <name>substrate</name>
    </ligand>
</feature>
<dbReference type="GO" id="GO:0006572">
    <property type="term" value="P:L-tyrosine catabolic process"/>
    <property type="evidence" value="ECO:0007669"/>
    <property type="project" value="UniProtKB-UniRule"/>
</dbReference>
<dbReference type="NCBIfam" id="TIGR01266">
    <property type="entry name" value="fum_ac_acetase"/>
    <property type="match status" value="1"/>
</dbReference>
<keyword evidence="9 13" id="KW-0585">Phenylalanine catabolism</keyword>
<feature type="binding site" evidence="11">
    <location>
        <position position="138"/>
    </location>
    <ligand>
        <name>substrate</name>
    </ligand>
</feature>
<proteinExistence type="inferred from homology"/>
<evidence type="ECO:0000256" key="13">
    <source>
        <dbReference type="RuleBase" id="RU366008"/>
    </source>
</evidence>
<dbReference type="PANTHER" id="PTHR43069">
    <property type="entry name" value="FUMARYLACETOACETASE"/>
    <property type="match status" value="1"/>
</dbReference>
<dbReference type="InterPro" id="IPR036462">
    <property type="entry name" value="Fumarylacetoacetase_N_sf"/>
</dbReference>
<dbReference type="Gene3D" id="3.90.850.10">
    <property type="entry name" value="Fumarylacetoacetase-like, C-terminal domain"/>
    <property type="match status" value="1"/>
</dbReference>
<feature type="binding site" evidence="12">
    <location>
        <position position="136"/>
    </location>
    <ligand>
        <name>Ca(2+)</name>
        <dbReference type="ChEBI" id="CHEBI:29108"/>
    </ligand>
</feature>
<feature type="binding site" evidence="12">
    <location>
        <position position="209"/>
    </location>
    <ligand>
        <name>Ca(2+)</name>
        <dbReference type="ChEBI" id="CHEBI:29108"/>
    </ligand>
</feature>
<feature type="binding site" evidence="12">
    <location>
        <position position="211"/>
    </location>
    <ligand>
        <name>Ca(2+)</name>
        <dbReference type="ChEBI" id="CHEBI:29108"/>
    </ligand>
</feature>
<evidence type="ECO:0000256" key="11">
    <source>
        <dbReference type="PIRSR" id="PIRSR605959-2"/>
    </source>
</evidence>
<dbReference type="OrthoDB" id="9971669at2759"/>
<dbReference type="Pfam" id="PF09298">
    <property type="entry name" value="FAA_hydrolase_N"/>
    <property type="match status" value="1"/>
</dbReference>
<protein>
    <recommendedName>
        <fullName evidence="3 13">Fumarylacetoacetase</fullName>
        <ecNumber evidence="3 13">3.7.1.2</ecNumber>
    </recommendedName>
    <alternativeName>
        <fullName evidence="13">Fumarylacetoacetate hydrolase</fullName>
    </alternativeName>
</protein>
<evidence type="ECO:0000256" key="5">
    <source>
        <dbReference type="ARBA" id="ARBA00022801"/>
    </source>
</evidence>
<keyword evidence="6 12" id="KW-0106">Calcium</keyword>
<evidence type="ECO:0000256" key="12">
    <source>
        <dbReference type="PIRSR" id="PIRSR605959-3"/>
    </source>
</evidence>
<name>A0A6A7C5V7_9PEZI</name>
<dbReference type="Gene3D" id="2.30.30.230">
    <property type="entry name" value="Fumarylacetoacetase, N-terminal domain"/>
    <property type="match status" value="1"/>
</dbReference>
<comment type="similarity">
    <text evidence="2 13">Belongs to the FAH family.</text>
</comment>
<keyword evidence="17" id="KW-1185">Reference proteome</keyword>
<dbReference type="GO" id="GO:0006559">
    <property type="term" value="P:L-phenylalanine catabolic process"/>
    <property type="evidence" value="ECO:0007669"/>
    <property type="project" value="UniProtKB-UniRule"/>
</dbReference>
<feature type="domain" description="Fumarylacetoacetase N-terminal" evidence="15">
    <location>
        <begin position="19"/>
        <end position="128"/>
    </location>
</feature>
<feature type="domain" description="Fumarylacetoacetase-like C-terminal" evidence="14">
    <location>
        <begin position="134"/>
        <end position="417"/>
    </location>
</feature>
<feature type="binding site" evidence="11">
    <location>
        <position position="250"/>
    </location>
    <ligand>
        <name>substrate</name>
    </ligand>
</feature>
<dbReference type="SUPFAM" id="SSF56529">
    <property type="entry name" value="FAH"/>
    <property type="match status" value="1"/>
</dbReference>
<keyword evidence="5 13" id="KW-0378">Hydrolase</keyword>
<dbReference type="AlphaFoldDB" id="A0A6A7C5V7"/>
<dbReference type="Pfam" id="PF01557">
    <property type="entry name" value="FAA_hydrolase"/>
    <property type="match status" value="1"/>
</dbReference>
<dbReference type="InterPro" id="IPR036663">
    <property type="entry name" value="Fumarylacetoacetase_C_sf"/>
</dbReference>
<dbReference type="EMBL" id="MU005964">
    <property type="protein sequence ID" value="KAF2862820.1"/>
    <property type="molecule type" value="Genomic_DNA"/>
</dbReference>
<feature type="binding site" evidence="12">
    <location>
        <position position="267"/>
    </location>
    <ligand>
        <name>Mg(2+)</name>
        <dbReference type="ChEBI" id="CHEBI:18420"/>
    </ligand>
</feature>
<evidence type="ECO:0000256" key="2">
    <source>
        <dbReference type="ARBA" id="ARBA00010211"/>
    </source>
</evidence>
<gene>
    <name evidence="16" type="ORF">K470DRAFT_268769</name>
</gene>
<accession>A0A6A7C5V7</accession>
<evidence type="ECO:0000256" key="9">
    <source>
        <dbReference type="ARBA" id="ARBA00023232"/>
    </source>
</evidence>
<evidence type="ECO:0000256" key="7">
    <source>
        <dbReference type="ARBA" id="ARBA00022842"/>
    </source>
</evidence>
<dbReference type="FunFam" id="3.90.850.10:FF:000009">
    <property type="entry name" value="Fumarylacetoacetase"/>
    <property type="match status" value="1"/>
</dbReference>
<feature type="binding site" evidence="12">
    <location>
        <position position="263"/>
    </location>
    <ligand>
        <name>Mg(2+)</name>
        <dbReference type="ChEBI" id="CHEBI:18420"/>
    </ligand>
</feature>
<evidence type="ECO:0000256" key="8">
    <source>
        <dbReference type="ARBA" id="ARBA00022878"/>
    </source>
</evidence>
<organism evidence="16 17">
    <name type="scientific">Piedraia hortae CBS 480.64</name>
    <dbReference type="NCBI Taxonomy" id="1314780"/>
    <lineage>
        <taxon>Eukaryota</taxon>
        <taxon>Fungi</taxon>
        <taxon>Dikarya</taxon>
        <taxon>Ascomycota</taxon>
        <taxon>Pezizomycotina</taxon>
        <taxon>Dothideomycetes</taxon>
        <taxon>Dothideomycetidae</taxon>
        <taxon>Capnodiales</taxon>
        <taxon>Piedraiaceae</taxon>
        <taxon>Piedraia</taxon>
    </lineage>
</organism>
<feature type="binding site" evidence="11">
    <location>
        <position position="254"/>
    </location>
    <ligand>
        <name>substrate</name>
    </ligand>
</feature>
<dbReference type="GO" id="GO:1902000">
    <property type="term" value="P:homogentisate catabolic process"/>
    <property type="evidence" value="ECO:0007669"/>
    <property type="project" value="TreeGrafter"/>
</dbReference>
<dbReference type="UniPathway" id="UPA00139">
    <property type="reaction ID" value="UER00341"/>
</dbReference>
<evidence type="ECO:0000256" key="3">
    <source>
        <dbReference type="ARBA" id="ARBA00012094"/>
    </source>
</evidence>
<dbReference type="InterPro" id="IPR005959">
    <property type="entry name" value="Fumarylacetoacetase"/>
</dbReference>
<dbReference type="GO" id="GO:0004334">
    <property type="term" value="F:fumarylacetoacetase activity"/>
    <property type="evidence" value="ECO:0007669"/>
    <property type="project" value="UniProtKB-UniRule"/>
</dbReference>
<evidence type="ECO:0000259" key="15">
    <source>
        <dbReference type="Pfam" id="PF09298"/>
    </source>
</evidence>
<evidence type="ECO:0000256" key="1">
    <source>
        <dbReference type="ARBA" id="ARBA00004782"/>
    </source>
</evidence>
<feature type="binding site" evidence="12">
    <location>
        <position position="243"/>
    </location>
    <ligand>
        <name>Ca(2+)</name>
        <dbReference type="ChEBI" id="CHEBI:29108"/>
    </ligand>
</feature>
<evidence type="ECO:0000256" key="6">
    <source>
        <dbReference type="ARBA" id="ARBA00022837"/>
    </source>
</evidence>
<dbReference type="InterPro" id="IPR011234">
    <property type="entry name" value="Fumarylacetoacetase-like_C"/>
</dbReference>
<keyword evidence="7 12" id="KW-0460">Magnesium</keyword>
<dbReference type="Proteomes" id="UP000799421">
    <property type="component" value="Unassembled WGS sequence"/>
</dbReference>
<sequence>MTQPKSWLDIDPDSPFSINNIPFGIISTPDSPTPRPAIAIGNYALDLQAFTQHNGFSKLPDIKDLDKVFSTPTLNAFASLGRPTHKSVRNYLRNILLSNGPYPEILEQNPTLHPTLLIPLQNCTTHLPMSIKDYTDFYAGLHHAQTVGTLFRGPQNALQPNYKHLPVAYHGRASSIVVSGTPIKRPIGQILPQRATHPILSPSKKLDLELEIGCFLAHTTRLGERIPLPSTENHIFGFVLLNDWSARDIQAWEYIPLGPFNGKNFATTISPWVVLLDALEPFRTKGIANDVGVLSYLDEEGEEGFYDVRLGVRIGETEVCVTSARELIFSFGQMIAHHTVGGCPVSAGDLIGSGTISGVGVGEKGCLLERTENGKVEVELGNGERRLFLEDGDTVTLTGVCGERGGLVGFGECKGTIVKADDIS</sequence>
<evidence type="ECO:0000313" key="17">
    <source>
        <dbReference type="Proteomes" id="UP000799421"/>
    </source>
</evidence>
<dbReference type="SUPFAM" id="SSF63433">
    <property type="entry name" value="Fumarylacetoacetate hydrolase, FAH, N-terminal domain"/>
    <property type="match status" value="1"/>
</dbReference>
<comment type="cofactor">
    <cofactor evidence="13">
        <name>Mg(2+)</name>
        <dbReference type="ChEBI" id="CHEBI:18420"/>
    </cofactor>
    <cofactor evidence="13">
        <name>Ca(2+)</name>
        <dbReference type="ChEBI" id="CHEBI:29108"/>
    </cofactor>
</comment>
<feature type="active site" description="Proton acceptor" evidence="10">
    <location>
        <position position="143"/>
    </location>
</feature>
<comment type="catalytic activity">
    <reaction evidence="13">
        <text>4-fumarylacetoacetate + H2O = acetoacetate + fumarate + H(+)</text>
        <dbReference type="Rhea" id="RHEA:10244"/>
        <dbReference type="ChEBI" id="CHEBI:13705"/>
        <dbReference type="ChEBI" id="CHEBI:15377"/>
        <dbReference type="ChEBI" id="CHEBI:15378"/>
        <dbReference type="ChEBI" id="CHEBI:18034"/>
        <dbReference type="ChEBI" id="CHEBI:29806"/>
        <dbReference type="EC" id="3.7.1.2"/>
    </reaction>
</comment>
<reference evidence="16" key="1">
    <citation type="journal article" date="2020" name="Stud. Mycol.">
        <title>101 Dothideomycetes genomes: a test case for predicting lifestyles and emergence of pathogens.</title>
        <authorList>
            <person name="Haridas S."/>
            <person name="Albert R."/>
            <person name="Binder M."/>
            <person name="Bloem J."/>
            <person name="Labutti K."/>
            <person name="Salamov A."/>
            <person name="Andreopoulos B."/>
            <person name="Baker S."/>
            <person name="Barry K."/>
            <person name="Bills G."/>
            <person name="Bluhm B."/>
            <person name="Cannon C."/>
            <person name="Castanera R."/>
            <person name="Culley D."/>
            <person name="Daum C."/>
            <person name="Ezra D."/>
            <person name="Gonzalez J."/>
            <person name="Henrissat B."/>
            <person name="Kuo A."/>
            <person name="Liang C."/>
            <person name="Lipzen A."/>
            <person name="Lutzoni F."/>
            <person name="Magnuson J."/>
            <person name="Mondo S."/>
            <person name="Nolan M."/>
            <person name="Ohm R."/>
            <person name="Pangilinan J."/>
            <person name="Park H.-J."/>
            <person name="Ramirez L."/>
            <person name="Alfaro M."/>
            <person name="Sun H."/>
            <person name="Tritt A."/>
            <person name="Yoshinaga Y."/>
            <person name="Zwiers L.-H."/>
            <person name="Turgeon B."/>
            <person name="Goodwin S."/>
            <person name="Spatafora J."/>
            <person name="Crous P."/>
            <person name="Grigoriev I."/>
        </authorList>
    </citation>
    <scope>NUCLEOTIDE SEQUENCE</scope>
    <source>
        <strain evidence="16">CBS 480.64</strain>
    </source>
</reference>
<keyword evidence="4 12" id="KW-0479">Metal-binding</keyword>
<feature type="binding site" evidence="12">
    <location>
        <position position="243"/>
    </location>
    <ligand>
        <name>Mg(2+)</name>
        <dbReference type="ChEBI" id="CHEBI:18420"/>
    </ligand>
</feature>
<evidence type="ECO:0000313" key="16">
    <source>
        <dbReference type="EMBL" id="KAF2862820.1"/>
    </source>
</evidence>